<evidence type="ECO:0000256" key="1">
    <source>
        <dbReference type="ARBA" id="ARBA00004479"/>
    </source>
</evidence>
<dbReference type="PROSITE" id="PS51651">
    <property type="entry name" value="DOCKER"/>
    <property type="match status" value="1"/>
</dbReference>
<evidence type="ECO:0000256" key="10">
    <source>
        <dbReference type="ARBA" id="ARBA00023170"/>
    </source>
</evidence>
<evidence type="ECO:0000256" key="6">
    <source>
        <dbReference type="ARBA" id="ARBA00022737"/>
    </source>
</evidence>
<dbReference type="InterPro" id="IPR046770">
    <property type="entry name" value="DOCKER_Lobe_B"/>
</dbReference>
<dbReference type="Pfam" id="PF18001">
    <property type="entry name" value="Il13Ra_Ig"/>
    <property type="match status" value="1"/>
</dbReference>
<evidence type="ECO:0000256" key="17">
    <source>
        <dbReference type="SAM" id="MobiDB-lite"/>
    </source>
</evidence>
<feature type="repeat" description="WD" evidence="15">
    <location>
        <begin position="157"/>
        <end position="178"/>
    </location>
</feature>
<dbReference type="Gene3D" id="2.60.40.150">
    <property type="entry name" value="C2 domain"/>
    <property type="match status" value="1"/>
</dbReference>
<dbReference type="InterPro" id="IPR040566">
    <property type="entry name" value="Il13Ra_Ig"/>
</dbReference>
<dbReference type="InterPro" id="IPR046773">
    <property type="entry name" value="DOCKER_Lobe_C"/>
</dbReference>
<dbReference type="InterPro" id="IPR003532">
    <property type="entry name" value="Short_hematopoietin_rcpt_2_CS"/>
</dbReference>
<keyword evidence="5" id="KW-0732">Signal</keyword>
<dbReference type="InterPro" id="IPR037809">
    <property type="entry name" value="C2_Dock-D"/>
</dbReference>
<dbReference type="GO" id="GO:0007264">
    <property type="term" value="P:small GTPase-mediated signal transduction"/>
    <property type="evidence" value="ECO:0007669"/>
    <property type="project" value="InterPro"/>
</dbReference>
<dbReference type="Gene3D" id="1.20.58.740">
    <property type="match status" value="1"/>
</dbReference>
<feature type="transmembrane region" description="Helical" evidence="18">
    <location>
        <begin position="2550"/>
        <end position="2573"/>
    </location>
</feature>
<dbReference type="InterPro" id="IPR043162">
    <property type="entry name" value="DOCK_C_lobe_C"/>
</dbReference>
<dbReference type="InterPro" id="IPR027007">
    <property type="entry name" value="C2_DOCK-type_domain"/>
</dbReference>
<dbReference type="EMBL" id="KB106369">
    <property type="protein sequence ID" value="ELK31158.1"/>
    <property type="molecule type" value="Genomic_DNA"/>
</dbReference>
<dbReference type="InterPro" id="IPR046769">
    <property type="entry name" value="DOCKER_Lobe_A"/>
</dbReference>
<dbReference type="InterPro" id="IPR043161">
    <property type="entry name" value="DOCK_C_lobe_A"/>
</dbReference>
<dbReference type="PROSITE" id="PS51650">
    <property type="entry name" value="C2_DOCK"/>
    <property type="match status" value="1"/>
</dbReference>
<evidence type="ECO:0000256" key="15">
    <source>
        <dbReference type="PROSITE-ProRule" id="PRU00221"/>
    </source>
</evidence>
<dbReference type="InterPro" id="IPR035892">
    <property type="entry name" value="C2_domain_sf"/>
</dbReference>
<feature type="domain" description="DOCKER" evidence="21">
    <location>
        <begin position="1829"/>
        <end position="2218"/>
    </location>
</feature>
<dbReference type="FunFam" id="2.30.29.30:FF:000016">
    <property type="entry name" value="dedicator of cytokinesis protein 9 isoform X1"/>
    <property type="match status" value="1"/>
</dbReference>
<gene>
    <name evidence="22" type="ORF">MDA_GLEAN10003710</name>
</gene>
<comment type="similarity">
    <text evidence="2">Belongs to the type I cytokine receptor family. Type 5 subfamily.</text>
</comment>
<evidence type="ECO:0000256" key="12">
    <source>
        <dbReference type="ARBA" id="ARBA00059101"/>
    </source>
</evidence>
<comment type="function">
    <text evidence="12">Binds with low affinity to interleukin-13 (IL13). Together with IL4RA can form a functional receptor for IL13. Also serves as an alternate accessory protein to the common cytokine receptor gamma chain for interleukin-4 (IL4) signaling, but cannot replace the function of IL2RG in allowing enhanced interleukin-2 (IL2) binding activity.</text>
</comment>
<dbReference type="Pfam" id="PF00400">
    <property type="entry name" value="WD40"/>
    <property type="match status" value="2"/>
</dbReference>
<dbReference type="InterPro" id="IPR001680">
    <property type="entry name" value="WD40_rpt"/>
</dbReference>
<protein>
    <recommendedName>
        <fullName evidence="14">Interleukin-13 receptor subunit alpha-1</fullName>
    </recommendedName>
</protein>
<dbReference type="CDD" id="cd13267">
    <property type="entry name" value="PH_DOCK-D"/>
    <property type="match status" value="1"/>
</dbReference>
<dbReference type="SMART" id="SM00320">
    <property type="entry name" value="WD40"/>
    <property type="match status" value="4"/>
</dbReference>
<dbReference type="PROSITE" id="PS01356">
    <property type="entry name" value="HEMATOPO_REC_S_F2"/>
    <property type="match status" value="1"/>
</dbReference>
<evidence type="ECO:0000256" key="14">
    <source>
        <dbReference type="ARBA" id="ARBA00071789"/>
    </source>
</evidence>
<proteinExistence type="inferred from homology"/>
<keyword evidence="9" id="KW-1015">Disulfide bond</keyword>
<dbReference type="Gene3D" id="2.60.40.10">
    <property type="entry name" value="Immunoglobulins"/>
    <property type="match status" value="3"/>
</dbReference>
<sequence length="2633" mass="300765">MDVKTKHQSIALHQGWSPQPRQDDRYFLSGSLDGKLRLWNIPDKKVALWNEVDGQTKLITAANFCQNGKYAVIGTYDGRCIFYDTEHLKYHTQIHVRSTRGRNKVGRKITGIEPLPGENKILVTSNDSRIRLYDLRDLSLSMKYKGYVNSSSQIKASFSHDFSYLVSGSEDKYVYIWSTYHDLSKFTSVRRDRNDFWEGIKAHNAVVTSAIFAPNPSLMLSLDVQSEKSESEDAEVLDTIPSESSPSYFNSKDLQYLEFLLRKRKRNDLVKEKTKVVEPLDYENVILQRKTQIYSDPLRDLLMFPMEDISISVISRQRRTVQSTVPEDAEKRAQSLFVKECIKTYSTDWHVVNYKYEDFSGDFRMLPCKSMRPEKIPNHVFEIDEDCDKDEDSSSLCSQKGGVIKQGWLYKANVNSTITVTMKVFKRRYFYLTQLPDGSYILNSCKDEKNSKEPKTSIYLDACIDVVQCPKMRRHAFELKMLDKYSHYLAAETEQEMEEWLITLRKIIQINTDSLVQEKKETVEAAQDDETSSQGKAESIMASLERSMHPELMKRLDFSGIEPDIKPFEEKCNKRFLVNCHDLTFNILGQVGDNVKGPPTNVEPFFINLALFDVKNNCKISADFHIDLNPPSVREMLWGTSTQLTSDGNAKSSSPESFIHGIAESQLRYVKQGIFSVTIPHPEILLVARIEKVLQGNIAHCAEPYIKNSDPAKTAQKVHRTAKQVCSRLGQYRMPFAWAARPIFKDAQGSLDLDGRFSPLYKQDSSKLSNEDILKLLSEYKKPEKTKLQIIPGQLNITVECVPVDLSNCITSSYVPLKPFEKNCQNITVEVEEFVPEMTKYCYPFTIYKNHLYVYPLQLKYDSQKTFAKARNIAVCVEFRDSDESDAKALKCIYGKPAGSVFTTNAYAVVSHHNQNPEFYDEIKIELPIHLHQKHHLLFTFYHVSCEINTKGTTKKQDTVETPVGFAWVPLLKDGRIITFEQQLPVSANLPPGYLNLNDAESRRQSNVDIKWVDGAKPLLKIKSHLESTIYSQCLHVMEIPVMIQFLPVILMQLFRVLTNMTHEDDVPINCTMVLLHIVSQCHEEGLDNYLRSFIKYSFRPEKPSASQAQLTHEILATTMIAILKQSADFLAINKLLKYSWFFFEIIAKSMAIYLLEENKIKLPRGQRFPEAYHHVLHSLLLAIIPHVTIRYAEIPDESRNVNYSLASFLKRCLTLMDRGFIFNLINDYISGFSPKDPKVLAEYKFEFLQTICNHEHYIPLNLPMAFAKPKLQRVQDSNLEYSLSDEYCKHHFLVGLLLRETSIALQDNYEIRYTAISVIKNLLIKHAFDTRYQHKSLGCTTGTRVKYLPTHMHLEIVQDPDPDGPTQIERDPDPAGSTPIGLDPDLAGPTPVKPCQVGGVTSGRLAWHPGQEAQPQVPLLGARNQQAKIAQLYLPFVGLLLENIQRLAGRDTLYSCAAMPNSVSSNVFLLTFYFLLLTTFGIGIICYMVHLYFFLEESYGSFQNGHGLKREDSRGSLIPEGATGFPDQGSTGENTRQNSTRSSVSSQYNRLDQIQDAWLSKHFGVDRKSQTMPALRNRSGVMQARLQHLSSLESSFTLNHSSTTTEADIFHQALLEGNTATEVSLTVLDTISFFTQCFKSQLLNNDGHNPLMKKVFDIHLAFLKNGQSEVSLKHVFASLRAFISKFPSAFFKGRVNMCAAFCYEVLKCCTSKISSTRNEASALLYLLMRNNFEYTKRKTFLRTHLQIIIAVSQLIADVALSGGSRFQESLFIINNFANSDRPMKATAFPTEVKDLTKRIRTVLMATAQMKEHEKDPEMLIDLQYSLAKSYASTPELRKTWLDSMAKIHVKNGDFSEAAMCYVHVAALVAEFLHRKKLFPNGCSAFKKITPNIDEEGAMKEDAGMMDVHYTEEVLLELLEQCVDGLWKAERYEVISEISKLIIPIYEKRREFESFFEEEDGKEYIYKEPKLTGLSEISLRLVKLYGEKFGTENVKIIQDSDKVNAKELDPKYAHIQVTYVKPYFDDKELTERKTEFERNHNINKFVFEAPYTLSGKKQGCIEEQCKRRTILTTSNSFPYVKKRIPINYEQQINLKPIDVATDEIKDKTAELQKLCSSADVDMIQLQLKLQGCVSVQVNAGPLAYARAFLNDSQASKYPSKKVSELKDMFRKFIQACSIALELNERLIKEDQIEYHEGLKSNFREMVKELSDIIHEQVYFNSNLLQETFKSNSNHTETQPPVTNLSVSIENLCTVKWTWNPPEGASPNCSLRYFSHFGNKQDKKIAPETHRSKEVALNERICLQVGSQCSTNESDNPSILVEKCTSPPEGDPESAVTELQCVSHNLNYMKCTWLPGRNTSPDTNYTLSYWHSSLGKIHQCENISREGQRITCSFTLTKVNNSSVDPQSVQVMVKDNAGKIRPSFHIVPLTSRVQPDPPHIKGLFFQHGDLYVLGKNPQNFISTCLSYQVEVNNSQTETHYILSVEEPTCDSSEFEENLEGTICFRVPGVLRDTLNTVRMRVKTNKLCYEDDKLWSNWSPAMSIGKKTNPTLYTTMLLIIPIIVAGAIIVLLLYLKRLKIIIFPPIPDPGKIFKEMFGDQNDDTLHWKKYDIYEKQIKEETDSVVLIENLKRTSQ</sequence>
<dbReference type="Pfam" id="PF09240">
    <property type="entry name" value="IL6Ra-bind"/>
    <property type="match status" value="1"/>
</dbReference>
<dbReference type="Gene3D" id="2.30.29.30">
    <property type="entry name" value="Pleckstrin-homology domain (PH domain)/Phosphotyrosine-binding domain (PTB)"/>
    <property type="match status" value="1"/>
</dbReference>
<dbReference type="SUPFAM" id="SSF50729">
    <property type="entry name" value="PH domain-like"/>
    <property type="match status" value="1"/>
</dbReference>
<dbReference type="InterPro" id="IPR026791">
    <property type="entry name" value="DOCK"/>
</dbReference>
<dbReference type="Proteomes" id="UP000010556">
    <property type="component" value="Unassembled WGS sequence"/>
</dbReference>
<evidence type="ECO:0000256" key="9">
    <source>
        <dbReference type="ARBA" id="ARBA00023157"/>
    </source>
</evidence>
<dbReference type="SMART" id="SM00233">
    <property type="entry name" value="PH"/>
    <property type="match status" value="1"/>
</dbReference>
<dbReference type="PANTHER" id="PTHR23317:SF81">
    <property type="entry name" value="DEDICATOR OF CYTOKINESIS PROTEIN 11"/>
    <property type="match status" value="1"/>
</dbReference>
<dbReference type="InterPro" id="IPR036116">
    <property type="entry name" value="FN3_sf"/>
</dbReference>
<dbReference type="Pfam" id="PF20422">
    <property type="entry name" value="DHR-2_Lobe_B"/>
    <property type="match status" value="1"/>
</dbReference>
<keyword evidence="4 18" id="KW-0812">Transmembrane</keyword>
<evidence type="ECO:0000256" key="2">
    <source>
        <dbReference type="ARBA" id="ARBA00008159"/>
    </source>
</evidence>
<evidence type="ECO:0000256" key="18">
    <source>
        <dbReference type="SAM" id="Phobius"/>
    </source>
</evidence>
<feature type="transmembrane region" description="Helical" evidence="18">
    <location>
        <begin position="1468"/>
        <end position="1496"/>
    </location>
</feature>
<keyword evidence="8 18" id="KW-0472">Membrane</keyword>
<dbReference type="InterPro" id="IPR011993">
    <property type="entry name" value="PH-like_dom_sf"/>
</dbReference>
<keyword evidence="11" id="KW-0325">Glycoprotein</keyword>
<evidence type="ECO:0000256" key="7">
    <source>
        <dbReference type="ARBA" id="ARBA00022989"/>
    </source>
</evidence>
<keyword evidence="3" id="KW-0344">Guanine-nucleotide releasing factor</keyword>
<dbReference type="Pfam" id="PF00169">
    <property type="entry name" value="PH"/>
    <property type="match status" value="1"/>
</dbReference>
<dbReference type="FunFam" id="2.60.40.10:FF:000717">
    <property type="entry name" value="interleukin-13 receptor subunit alpha-1 isoform X1"/>
    <property type="match status" value="1"/>
</dbReference>
<feature type="domain" description="C2 DOCK-type" evidence="20">
    <location>
        <begin position="849"/>
        <end position="1027"/>
    </location>
</feature>
<feature type="compositionally biased region" description="Polar residues" evidence="17">
    <location>
        <begin position="1529"/>
        <end position="1547"/>
    </location>
</feature>
<keyword evidence="15" id="KW-0853">WD repeat</keyword>
<dbReference type="InterPro" id="IPR001849">
    <property type="entry name" value="PH_domain"/>
</dbReference>
<evidence type="ECO:0000256" key="11">
    <source>
        <dbReference type="ARBA" id="ARBA00023180"/>
    </source>
</evidence>
<dbReference type="PROSITE" id="PS50082">
    <property type="entry name" value="WD_REPEATS_2"/>
    <property type="match status" value="2"/>
</dbReference>
<dbReference type="FunFam" id="2.60.40.10:FF:000861">
    <property type="entry name" value="interleukin-13 receptor subunit alpha-1 isoform X1"/>
    <property type="match status" value="1"/>
</dbReference>
<dbReference type="FunFam" id="1.20.58.740:FF:000001">
    <property type="entry name" value="dedicator of cytokinesis protein 9 isoform X1"/>
    <property type="match status" value="1"/>
</dbReference>
<dbReference type="SUPFAM" id="SSF49265">
    <property type="entry name" value="Fibronectin type III"/>
    <property type="match status" value="1"/>
</dbReference>
<keyword evidence="23" id="KW-1185">Reference proteome</keyword>
<dbReference type="InterPro" id="IPR036322">
    <property type="entry name" value="WD40_repeat_dom_sf"/>
</dbReference>
<dbReference type="FunFam" id="2.60.40.10:FF:000851">
    <property type="entry name" value="interleukin-13 receptor subunit alpha-1 isoform X2"/>
    <property type="match status" value="1"/>
</dbReference>
<evidence type="ECO:0000256" key="13">
    <source>
        <dbReference type="ARBA" id="ARBA00064880"/>
    </source>
</evidence>
<dbReference type="SUPFAM" id="SSF50978">
    <property type="entry name" value="WD40 repeat-like"/>
    <property type="match status" value="1"/>
</dbReference>
<dbReference type="Pfam" id="PF11878">
    <property type="entry name" value="DOCK_C-D_N"/>
    <property type="match status" value="1"/>
</dbReference>
<dbReference type="PANTHER" id="PTHR23317">
    <property type="entry name" value="DEDICATOR OF CYTOKINESIS DOCK"/>
    <property type="match status" value="1"/>
</dbReference>
<dbReference type="GO" id="GO:0004896">
    <property type="term" value="F:cytokine receptor activity"/>
    <property type="evidence" value="ECO:0007669"/>
    <property type="project" value="InterPro"/>
</dbReference>
<dbReference type="InterPro" id="IPR021816">
    <property type="entry name" value="DOCK_C/D_N"/>
</dbReference>
<evidence type="ECO:0000256" key="16">
    <source>
        <dbReference type="PROSITE-ProRule" id="PRU00983"/>
    </source>
</evidence>
<feature type="repeat" description="WD" evidence="15">
    <location>
        <begin position="23"/>
        <end position="41"/>
    </location>
</feature>
<feature type="domain" description="PH" evidence="19">
    <location>
        <begin position="402"/>
        <end position="509"/>
    </location>
</feature>
<dbReference type="GO" id="GO:0016020">
    <property type="term" value="C:membrane"/>
    <property type="evidence" value="ECO:0007669"/>
    <property type="project" value="UniProtKB-SubCell"/>
</dbReference>
<evidence type="ECO:0000259" key="19">
    <source>
        <dbReference type="PROSITE" id="PS50003"/>
    </source>
</evidence>
<reference evidence="23" key="1">
    <citation type="journal article" date="2013" name="Science">
        <title>Comparative analysis of bat genomes provides insight into the evolution of flight and immunity.</title>
        <authorList>
            <person name="Zhang G."/>
            <person name="Cowled C."/>
            <person name="Shi Z."/>
            <person name="Huang Z."/>
            <person name="Bishop-Lilly K.A."/>
            <person name="Fang X."/>
            <person name="Wynne J.W."/>
            <person name="Xiong Z."/>
            <person name="Baker M.L."/>
            <person name="Zhao W."/>
            <person name="Tachedjian M."/>
            <person name="Zhu Y."/>
            <person name="Zhou P."/>
            <person name="Jiang X."/>
            <person name="Ng J."/>
            <person name="Yang L."/>
            <person name="Wu L."/>
            <person name="Xiao J."/>
            <person name="Feng Y."/>
            <person name="Chen Y."/>
            <person name="Sun X."/>
            <person name="Zhang Y."/>
            <person name="Marsh G.A."/>
            <person name="Crameri G."/>
            <person name="Broder C.C."/>
            <person name="Frey K.G."/>
            <person name="Wang L.F."/>
            <person name="Wang J."/>
        </authorList>
    </citation>
    <scope>NUCLEOTIDE SEQUENCE [LARGE SCALE GENOMIC DNA]</scope>
</reference>
<comment type="subunit">
    <text evidence="13">Interleukin-13 receptor is a complex of IL4R, IL13RA1, and possibly other components. Interacts with TRAF3IP1. Interacts with IL4.</text>
</comment>
<comment type="subcellular location">
    <subcellularLocation>
        <location evidence="1">Membrane</location>
        <topology evidence="1">Single-pass type I membrane protein</topology>
    </subcellularLocation>
</comment>
<dbReference type="FunFam" id="1.25.40.410:FF:000001">
    <property type="entry name" value="dedicator of cytokinesis protein 9 isoform X2"/>
    <property type="match status" value="1"/>
</dbReference>
<evidence type="ECO:0000256" key="8">
    <source>
        <dbReference type="ARBA" id="ARBA00023136"/>
    </source>
</evidence>
<dbReference type="InterPro" id="IPR013783">
    <property type="entry name" value="Ig-like_fold"/>
</dbReference>
<dbReference type="Pfam" id="PF14429">
    <property type="entry name" value="DOCK-C2"/>
    <property type="match status" value="1"/>
</dbReference>
<keyword evidence="7 18" id="KW-1133">Transmembrane helix</keyword>
<organism evidence="22 23">
    <name type="scientific">Myotis davidii</name>
    <name type="common">David's myotis</name>
    <dbReference type="NCBI Taxonomy" id="225400"/>
    <lineage>
        <taxon>Eukaryota</taxon>
        <taxon>Metazoa</taxon>
        <taxon>Chordata</taxon>
        <taxon>Craniata</taxon>
        <taxon>Vertebrata</taxon>
        <taxon>Euteleostomi</taxon>
        <taxon>Mammalia</taxon>
        <taxon>Eutheria</taxon>
        <taxon>Laurasiatheria</taxon>
        <taxon>Chiroptera</taxon>
        <taxon>Yangochiroptera</taxon>
        <taxon>Vespertilionidae</taxon>
        <taxon>Myotis</taxon>
    </lineage>
</organism>
<dbReference type="InterPro" id="IPR015321">
    <property type="entry name" value="TypeI_recpt_CBD"/>
</dbReference>
<dbReference type="CDD" id="cd08697">
    <property type="entry name" value="C2_Dock-D"/>
    <property type="match status" value="1"/>
</dbReference>
<dbReference type="InterPro" id="IPR015943">
    <property type="entry name" value="WD40/YVTN_repeat-like_dom_sf"/>
</dbReference>
<dbReference type="Gene3D" id="2.130.10.10">
    <property type="entry name" value="YVTN repeat-like/Quinoprotein amine dehydrogenase"/>
    <property type="match status" value="1"/>
</dbReference>
<dbReference type="Pfam" id="PF06920">
    <property type="entry name" value="DHR-2_Lobe_A"/>
    <property type="match status" value="1"/>
</dbReference>
<dbReference type="GO" id="GO:0002315">
    <property type="term" value="P:marginal zone B cell differentiation"/>
    <property type="evidence" value="ECO:0007669"/>
    <property type="project" value="TreeGrafter"/>
</dbReference>
<evidence type="ECO:0000313" key="23">
    <source>
        <dbReference type="Proteomes" id="UP000010556"/>
    </source>
</evidence>
<keyword evidence="10" id="KW-0675">Receptor</keyword>
<evidence type="ECO:0000256" key="5">
    <source>
        <dbReference type="ARBA" id="ARBA00022729"/>
    </source>
</evidence>
<feature type="region of interest" description="Disordered" evidence="17">
    <location>
        <begin position="1359"/>
        <end position="1385"/>
    </location>
</feature>
<evidence type="ECO:0000259" key="20">
    <source>
        <dbReference type="PROSITE" id="PS51650"/>
    </source>
</evidence>
<dbReference type="eggNOG" id="KOG1997">
    <property type="taxonomic scope" value="Eukaryota"/>
</dbReference>
<accession>L5M0C5</accession>
<dbReference type="PROSITE" id="PS50003">
    <property type="entry name" value="PH_DOMAIN"/>
    <property type="match status" value="1"/>
</dbReference>
<feature type="region of interest" description="Disordered" evidence="17">
    <location>
        <begin position="1514"/>
        <end position="1547"/>
    </location>
</feature>
<evidence type="ECO:0000256" key="4">
    <source>
        <dbReference type="ARBA" id="ARBA00022692"/>
    </source>
</evidence>
<evidence type="ECO:0000313" key="22">
    <source>
        <dbReference type="EMBL" id="ELK31158.1"/>
    </source>
</evidence>
<dbReference type="Pfam" id="PF20421">
    <property type="entry name" value="DHR-2_Lobe_C"/>
    <property type="match status" value="1"/>
</dbReference>
<dbReference type="Gene3D" id="1.25.40.410">
    <property type="match status" value="1"/>
</dbReference>
<dbReference type="GO" id="GO:0005085">
    <property type="term" value="F:guanyl-nucleotide exchange factor activity"/>
    <property type="evidence" value="ECO:0007669"/>
    <property type="project" value="UniProtKB-KW"/>
</dbReference>
<comment type="similarity">
    <text evidence="16">Belongs to the DOCK family.</text>
</comment>
<name>L5M0C5_MYODS</name>
<evidence type="ECO:0000259" key="21">
    <source>
        <dbReference type="PROSITE" id="PS51651"/>
    </source>
</evidence>
<evidence type="ECO:0000256" key="3">
    <source>
        <dbReference type="ARBA" id="ARBA00022658"/>
    </source>
</evidence>
<keyword evidence="6" id="KW-0677">Repeat</keyword>
<dbReference type="InterPro" id="IPR027357">
    <property type="entry name" value="DOCKER_dom"/>
</dbReference>
<dbReference type="GO" id="GO:0051491">
    <property type="term" value="P:positive regulation of filopodium assembly"/>
    <property type="evidence" value="ECO:0007669"/>
    <property type="project" value="TreeGrafter"/>
</dbReference>